<evidence type="ECO:0000259" key="1">
    <source>
        <dbReference type="Pfam" id="PF18480"/>
    </source>
</evidence>
<sequence>MNSYNISYQADVDLNQAIVTGVRRQERWINFQTANAAELKGVKDSEVLAIAAQQERILVSHDLKTMPSEFAKFIRSNYSPGLIIVPQKLPVEVAIKELLMIWLRITFGVVIHQVTQVEKSMFKVIVVKMELMLKDIGAINSSLID</sequence>
<evidence type="ECO:0000313" key="2">
    <source>
        <dbReference type="EMBL" id="MBE9106030.1"/>
    </source>
</evidence>
<dbReference type="Pfam" id="PF18480">
    <property type="entry name" value="DUF5615"/>
    <property type="match status" value="1"/>
</dbReference>
<dbReference type="EMBL" id="JADEXF010000428">
    <property type="protein sequence ID" value="MBE9106030.1"/>
    <property type="molecule type" value="Genomic_DNA"/>
</dbReference>
<protein>
    <submittedName>
        <fullName evidence="2">DUF5615 family PIN-like protein</fullName>
    </submittedName>
</protein>
<name>A0ABR9U044_9NOSO</name>
<evidence type="ECO:0000313" key="3">
    <source>
        <dbReference type="Proteomes" id="UP000647836"/>
    </source>
</evidence>
<dbReference type="InterPro" id="IPR041049">
    <property type="entry name" value="DUF5615"/>
</dbReference>
<dbReference type="RefSeq" id="WP_194044685.1">
    <property type="nucleotide sequence ID" value="NZ_JADEXF010000428.1"/>
</dbReference>
<dbReference type="Proteomes" id="UP000647836">
    <property type="component" value="Unassembled WGS sequence"/>
</dbReference>
<reference evidence="2 3" key="1">
    <citation type="submission" date="2020-10" db="EMBL/GenBank/DDBJ databases">
        <authorList>
            <person name="Castelo-Branco R."/>
            <person name="Eusebio N."/>
            <person name="Adriana R."/>
            <person name="Vieira A."/>
            <person name="Brugerolle De Fraissinette N."/>
            <person name="Rezende De Castro R."/>
            <person name="Schneider M.P."/>
            <person name="Vasconcelos V."/>
            <person name="Leao P.N."/>
        </authorList>
    </citation>
    <scope>NUCLEOTIDE SEQUENCE [LARGE SCALE GENOMIC DNA]</scope>
    <source>
        <strain evidence="2 3">LEGE 07299</strain>
    </source>
</reference>
<organism evidence="2 3">
    <name type="scientific">Nostoc cf. edaphicum LEGE 07299</name>
    <dbReference type="NCBI Taxonomy" id="2777974"/>
    <lineage>
        <taxon>Bacteria</taxon>
        <taxon>Bacillati</taxon>
        <taxon>Cyanobacteriota</taxon>
        <taxon>Cyanophyceae</taxon>
        <taxon>Nostocales</taxon>
        <taxon>Nostocaceae</taxon>
        <taxon>Nostoc</taxon>
    </lineage>
</organism>
<feature type="domain" description="DUF5615" evidence="1">
    <location>
        <begin position="10"/>
        <end position="77"/>
    </location>
</feature>
<accession>A0ABR9U044</accession>
<keyword evidence="3" id="KW-1185">Reference proteome</keyword>
<proteinExistence type="predicted"/>
<gene>
    <name evidence="2" type="ORF">IQ229_14100</name>
</gene>
<comment type="caution">
    <text evidence="2">The sequence shown here is derived from an EMBL/GenBank/DDBJ whole genome shotgun (WGS) entry which is preliminary data.</text>
</comment>